<keyword evidence="14" id="KW-1185">Reference proteome</keyword>
<feature type="transmembrane region" description="Helical" evidence="11">
    <location>
        <begin position="12"/>
        <end position="32"/>
    </location>
</feature>
<proteinExistence type="inferred from homology"/>
<dbReference type="InterPro" id="IPR012160">
    <property type="entry name" value="LtaS-like"/>
</dbReference>
<comment type="subcellular location">
    <subcellularLocation>
        <location evidence="1">Cell membrane</location>
        <topology evidence="1">Multi-pass membrane protein</topology>
    </subcellularLocation>
</comment>
<dbReference type="SUPFAM" id="SSF53649">
    <property type="entry name" value="Alkaline phosphatase-like"/>
    <property type="match status" value="1"/>
</dbReference>
<protein>
    <submittedName>
        <fullName evidence="13">LTA synthase family protein</fullName>
    </submittedName>
</protein>
<dbReference type="RefSeq" id="WP_229344455.1">
    <property type="nucleotide sequence ID" value="NZ_JAJFAT010000004.1"/>
</dbReference>
<keyword evidence="7 11" id="KW-0472">Membrane</keyword>
<feature type="domain" description="Sulfatase N-terminal" evidence="12">
    <location>
        <begin position="250"/>
        <end position="539"/>
    </location>
</feature>
<evidence type="ECO:0000313" key="14">
    <source>
        <dbReference type="Proteomes" id="UP001199296"/>
    </source>
</evidence>
<keyword evidence="9" id="KW-0464">Manganese</keyword>
<evidence type="ECO:0000256" key="4">
    <source>
        <dbReference type="ARBA" id="ARBA00022475"/>
    </source>
</evidence>
<evidence type="ECO:0000256" key="10">
    <source>
        <dbReference type="PIRSR" id="PIRSR005091-3"/>
    </source>
</evidence>
<feature type="transmembrane region" description="Helical" evidence="11">
    <location>
        <begin position="163"/>
        <end position="185"/>
    </location>
</feature>
<dbReference type="Proteomes" id="UP001199296">
    <property type="component" value="Unassembled WGS sequence"/>
</dbReference>
<sequence length="629" mass="73455">MLQNKLEQRVRYFSLILFLSFLIKYNYLMLYIFQTPSIISLALRNIIFAYFYINFIEPLLVYKRSRQRLFILVIVFTTFFFSNYFYNRYFGNFLSVSDIMSAEGLGDFSLYEVLFRHIIRYRDVVFILDIIILGFLGFSYLPDFKFIKNPQRIFKKAALEQKFALVIVILLIVVQIFTASVIFDGAQPTRLYQLGSGSFVSVHGVIPFYIIDSYSYLQRQQQAEPPELDDIPYYRTKDQLSGRKQLSENSNIIMIQVESLDERIINYEQQGKEVVPFLNSFKEESIYFADFYAQKVNASFDADLSVLTSLYPVNRSYVYRDIDLSNFASLPKLLNEQGYQTLAFHNNTKEFFNRGEAYPALGFDNFYSKEDFSEEIFVMPEERALGVNDYDFFDQAADIITAAEQKDEPFLAFMISLTCHTPFNFYPEAGVDEFEGVNSNFVLDYFKSINFTDSALENFFQKLEKSGVLDNTLVLIYSDHESEVNTPEYSSDRNFNLWRNIKKPDHVPLFISHPELEAGVSNNPGTTTDLTPTVLDLLGFEQLPQQFVGRSLFTDKEEPLLFLDETPKILYEDQLFVEEMGVLNKVGFVEDREKDVEIEQQKVEEMEAIINYMRRIFGVHEGEIFREVE</sequence>
<keyword evidence="5 11" id="KW-0812">Transmembrane</keyword>
<dbReference type="Gene3D" id="3.40.720.10">
    <property type="entry name" value="Alkaline Phosphatase, subunit A"/>
    <property type="match status" value="1"/>
</dbReference>
<reference evidence="13 14" key="1">
    <citation type="submission" date="2021-10" db="EMBL/GenBank/DDBJ databases">
        <authorList>
            <person name="Grouzdev D.S."/>
            <person name="Pantiukh K.S."/>
            <person name="Krutkina M.S."/>
        </authorList>
    </citation>
    <scope>NUCLEOTIDE SEQUENCE [LARGE SCALE GENOMIC DNA]</scope>
    <source>
        <strain evidence="13 14">Z-7514</strain>
    </source>
</reference>
<evidence type="ECO:0000256" key="5">
    <source>
        <dbReference type="ARBA" id="ARBA00022692"/>
    </source>
</evidence>
<evidence type="ECO:0000256" key="6">
    <source>
        <dbReference type="ARBA" id="ARBA00022989"/>
    </source>
</evidence>
<dbReference type="GO" id="GO:0005886">
    <property type="term" value="C:plasma membrane"/>
    <property type="evidence" value="ECO:0007669"/>
    <property type="project" value="UniProtKB-SubCell"/>
</dbReference>
<evidence type="ECO:0000256" key="1">
    <source>
        <dbReference type="ARBA" id="ARBA00004651"/>
    </source>
</evidence>
<dbReference type="CDD" id="cd16015">
    <property type="entry name" value="LTA_synthase"/>
    <property type="match status" value="1"/>
</dbReference>
<dbReference type="GO" id="GO:0046872">
    <property type="term" value="F:metal ion binding"/>
    <property type="evidence" value="ECO:0007669"/>
    <property type="project" value="UniProtKB-KW"/>
</dbReference>
<dbReference type="InterPro" id="IPR050448">
    <property type="entry name" value="OpgB/LTA_synthase_biosynth"/>
</dbReference>
<dbReference type="EMBL" id="JAJFAT010000004">
    <property type="protein sequence ID" value="MCC3144575.1"/>
    <property type="molecule type" value="Genomic_DNA"/>
</dbReference>
<dbReference type="Pfam" id="PF00884">
    <property type="entry name" value="Sulfatase"/>
    <property type="match status" value="1"/>
</dbReference>
<keyword evidence="4" id="KW-1003">Cell membrane</keyword>
<evidence type="ECO:0000256" key="2">
    <source>
        <dbReference type="ARBA" id="ARBA00004936"/>
    </source>
</evidence>
<dbReference type="Gene3D" id="3.30.1120.170">
    <property type="match status" value="1"/>
</dbReference>
<evidence type="ECO:0000256" key="7">
    <source>
        <dbReference type="ARBA" id="ARBA00023136"/>
    </source>
</evidence>
<feature type="transmembrane region" description="Helical" evidence="11">
    <location>
        <begin position="38"/>
        <end position="62"/>
    </location>
</feature>
<dbReference type="PANTHER" id="PTHR47371">
    <property type="entry name" value="LIPOTEICHOIC ACID SYNTHASE"/>
    <property type="match status" value="1"/>
</dbReference>
<feature type="transmembrane region" description="Helical" evidence="11">
    <location>
        <begin position="124"/>
        <end position="142"/>
    </location>
</feature>
<keyword evidence="6 11" id="KW-1133">Transmembrane helix</keyword>
<comment type="caution">
    <text evidence="13">The sequence shown here is derived from an EMBL/GenBank/DDBJ whole genome shotgun (WGS) entry which is preliminary data.</text>
</comment>
<feature type="binding site" evidence="9">
    <location>
        <position position="420"/>
    </location>
    <ligand>
        <name>substrate</name>
    </ligand>
</feature>
<keyword evidence="9" id="KW-0479">Metal-binding</keyword>
<gene>
    <name evidence="13" type="ORF">LJ207_04455</name>
</gene>
<feature type="binding site" evidence="10">
    <location>
        <position position="479"/>
    </location>
    <ligand>
        <name>Mn(2+)</name>
        <dbReference type="ChEBI" id="CHEBI:29035"/>
    </ligand>
</feature>
<feature type="active site" evidence="8">
    <location>
        <position position="299"/>
    </location>
</feature>
<evidence type="ECO:0000256" key="3">
    <source>
        <dbReference type="ARBA" id="ARBA00009983"/>
    </source>
</evidence>
<feature type="binding site" evidence="10">
    <location>
        <position position="480"/>
    </location>
    <ligand>
        <name>Mn(2+)</name>
        <dbReference type="ChEBI" id="CHEBI:29035"/>
    </ligand>
</feature>
<dbReference type="PANTHER" id="PTHR47371:SF3">
    <property type="entry name" value="PHOSPHOGLYCEROL TRANSFERASE I"/>
    <property type="match status" value="1"/>
</dbReference>
<evidence type="ECO:0000256" key="11">
    <source>
        <dbReference type="SAM" id="Phobius"/>
    </source>
</evidence>
<dbReference type="AlphaFoldDB" id="A0AAW4WVJ9"/>
<accession>A0AAW4WVJ9</accession>
<dbReference type="InterPro" id="IPR017850">
    <property type="entry name" value="Alkaline_phosphatase_core_sf"/>
</dbReference>
<dbReference type="PIRSF" id="PIRSF005091">
    <property type="entry name" value="Mmb_sulf_HI1246"/>
    <property type="match status" value="1"/>
</dbReference>
<dbReference type="InterPro" id="IPR000917">
    <property type="entry name" value="Sulfatase_N"/>
</dbReference>
<evidence type="ECO:0000256" key="9">
    <source>
        <dbReference type="PIRSR" id="PIRSR005091-2"/>
    </source>
</evidence>
<name>A0AAW4WVJ9_9FIRM</name>
<organism evidence="13 14">
    <name type="scientific">Halanaerobium polyolivorans</name>
    <dbReference type="NCBI Taxonomy" id="2886943"/>
    <lineage>
        <taxon>Bacteria</taxon>
        <taxon>Bacillati</taxon>
        <taxon>Bacillota</taxon>
        <taxon>Clostridia</taxon>
        <taxon>Halanaerobiales</taxon>
        <taxon>Halanaerobiaceae</taxon>
        <taxon>Halanaerobium</taxon>
    </lineage>
</organism>
<evidence type="ECO:0000256" key="8">
    <source>
        <dbReference type="PIRSR" id="PIRSR005091-1"/>
    </source>
</evidence>
<feature type="transmembrane region" description="Helical" evidence="11">
    <location>
        <begin position="69"/>
        <end position="86"/>
    </location>
</feature>
<comment type="pathway">
    <text evidence="2">Cell wall biogenesis; lipoteichoic acid biosynthesis.</text>
</comment>
<feature type="binding site" evidence="10">
    <location>
        <position position="258"/>
    </location>
    <ligand>
        <name>Mn(2+)</name>
        <dbReference type="ChEBI" id="CHEBI:29035"/>
    </ligand>
</feature>
<comment type="similarity">
    <text evidence="3">Belongs to the LTA synthase family.</text>
</comment>
<evidence type="ECO:0000259" key="12">
    <source>
        <dbReference type="Pfam" id="PF00884"/>
    </source>
</evidence>
<evidence type="ECO:0000313" key="13">
    <source>
        <dbReference type="EMBL" id="MCC3144575.1"/>
    </source>
</evidence>